<dbReference type="GeneID" id="97142417"/>
<dbReference type="PANTHER" id="PTHR46112:SF10">
    <property type="entry name" value="DIPEPTIDASE YKVY-RELATED"/>
    <property type="match status" value="1"/>
</dbReference>
<reference evidence="8 11" key="2">
    <citation type="submission" date="2021-08" db="EMBL/GenBank/DDBJ databases">
        <title>Complete genome sequence of the strain Aneurinibacillus thermoaerophilus CCM 8960.</title>
        <authorList>
            <person name="Musilova J."/>
            <person name="Kourilova X."/>
            <person name="Pernicova I."/>
            <person name="Bezdicek M."/>
            <person name="Lengerova M."/>
            <person name="Obruca S."/>
            <person name="Sedlar K."/>
        </authorList>
    </citation>
    <scope>NUCLEOTIDE SEQUENCE [LARGE SCALE GENOMIC DNA]</scope>
    <source>
        <strain evidence="8 11">CCM 8960</strain>
    </source>
</reference>
<dbReference type="Pfam" id="PF00557">
    <property type="entry name" value="Peptidase_M24"/>
    <property type="match status" value="1"/>
</dbReference>
<dbReference type="GO" id="GO:0004177">
    <property type="term" value="F:aminopeptidase activity"/>
    <property type="evidence" value="ECO:0007669"/>
    <property type="project" value="UniProtKB-ARBA"/>
</dbReference>
<dbReference type="CDD" id="cd01092">
    <property type="entry name" value="APP-like"/>
    <property type="match status" value="1"/>
</dbReference>
<feature type="domain" description="Creatinase N-terminal" evidence="7">
    <location>
        <begin position="7"/>
        <end position="141"/>
    </location>
</feature>
<dbReference type="SUPFAM" id="SSF53092">
    <property type="entry name" value="Creatinase/prolidase N-terminal domain"/>
    <property type="match status" value="1"/>
</dbReference>
<dbReference type="InterPro" id="IPR001131">
    <property type="entry name" value="Peptidase_M24B_aminopep-P_CS"/>
</dbReference>
<dbReference type="EMBL" id="CP080764">
    <property type="protein sequence ID" value="QYY41922.1"/>
    <property type="molecule type" value="Genomic_DNA"/>
</dbReference>
<dbReference type="PROSITE" id="PS00491">
    <property type="entry name" value="PROLINE_PEPTIDASE"/>
    <property type="match status" value="1"/>
</dbReference>
<sequence length="370" mass="40294">MDVYGTRIDRLRKELEGRGADAALLTSPLSVAYLTGFVCDPHERFMALLLQEDKAVLFVPLLELEKAENALSATGAIEGEIIGVRDTDEPFALVKQNMKGAVRRMAVEKKYMRLSQAERLMAVSPGLQMLDAGHIIAKMRNKKTQEEVERIRAAVQLVEDVLAEGLTRVKAGITELELVAELEYIMKQKGADAPAFDTMVLAGANSALPHGVPGKTIVQEGGFLLFDLGVLKDGYCSDITRTFVIGEPSAEMEKIYDTVLRAEEAALRAVRVGRPLAEVDKAARNIINAAGYGPYFTHRVGHGLGMEVHEYPSVHGTNEELIEQGMVFTIEPGIYVPGVGGVRIEDDVYVAADGAQTLTAFPKALTKLEI</sequence>
<dbReference type="FunFam" id="3.90.230.10:FF:000014">
    <property type="entry name" value="Aminopeptidase P family protein"/>
    <property type="match status" value="1"/>
</dbReference>
<evidence type="ECO:0000313" key="9">
    <source>
        <dbReference type="EMBL" id="SDH04444.1"/>
    </source>
</evidence>
<keyword evidence="5" id="KW-0464">Manganese</keyword>
<dbReference type="EMBL" id="FNDE01000009">
    <property type="protein sequence ID" value="SDH04444.1"/>
    <property type="molecule type" value="Genomic_DNA"/>
</dbReference>
<dbReference type="PRINTS" id="PR00599">
    <property type="entry name" value="MAPEPTIDASE"/>
</dbReference>
<dbReference type="InterPro" id="IPR036005">
    <property type="entry name" value="Creatinase/aminopeptidase-like"/>
</dbReference>
<dbReference type="InterPro" id="IPR029149">
    <property type="entry name" value="Creatin/AminoP/Spt16_N"/>
</dbReference>
<reference evidence="9 10" key="1">
    <citation type="submission" date="2016-10" db="EMBL/GenBank/DDBJ databases">
        <authorList>
            <person name="de Groot N.N."/>
        </authorList>
    </citation>
    <scope>NUCLEOTIDE SEQUENCE [LARGE SCALE GENOMIC DNA]</scope>
    <source>
        <strain evidence="9 10">L 420-91</strain>
    </source>
</reference>
<accession>A0A1G7Z6X6</accession>
<protein>
    <submittedName>
        <fullName evidence="9">Xaa-Pro dipeptidase</fullName>
    </submittedName>
    <submittedName>
        <fullName evidence="8">Xaa-Pro peptidase family protein</fullName>
    </submittedName>
</protein>
<evidence type="ECO:0000313" key="8">
    <source>
        <dbReference type="EMBL" id="QYY41922.1"/>
    </source>
</evidence>
<evidence type="ECO:0000256" key="4">
    <source>
        <dbReference type="ARBA" id="ARBA00022801"/>
    </source>
</evidence>
<dbReference type="AlphaFoldDB" id="A0A1G7Z6X6"/>
<dbReference type="RefSeq" id="WP_057898062.1">
    <property type="nucleotide sequence ID" value="NZ_CP080764.1"/>
</dbReference>
<gene>
    <name evidence="8" type="ORF">K3F53_13625</name>
    <name evidence="9" type="ORF">SAMN04489735_100972</name>
</gene>
<dbReference type="InterPro" id="IPR050659">
    <property type="entry name" value="Peptidase_M24B"/>
</dbReference>
<dbReference type="Proteomes" id="UP000198956">
    <property type="component" value="Unassembled WGS sequence"/>
</dbReference>
<comment type="cofactor">
    <cofactor evidence="1">
        <name>Mn(2+)</name>
        <dbReference type="ChEBI" id="CHEBI:29035"/>
    </cofactor>
</comment>
<evidence type="ECO:0000313" key="11">
    <source>
        <dbReference type="Proteomes" id="UP000826616"/>
    </source>
</evidence>
<dbReference type="Gene3D" id="3.40.350.10">
    <property type="entry name" value="Creatinase/prolidase N-terminal domain"/>
    <property type="match status" value="1"/>
</dbReference>
<evidence type="ECO:0000313" key="10">
    <source>
        <dbReference type="Proteomes" id="UP000198956"/>
    </source>
</evidence>
<dbReference type="Pfam" id="PF01321">
    <property type="entry name" value="Creatinase_N"/>
    <property type="match status" value="1"/>
</dbReference>
<dbReference type="PANTHER" id="PTHR46112">
    <property type="entry name" value="AMINOPEPTIDASE"/>
    <property type="match status" value="1"/>
</dbReference>
<dbReference type="GO" id="GO:0008235">
    <property type="term" value="F:metalloexopeptidase activity"/>
    <property type="evidence" value="ECO:0007669"/>
    <property type="project" value="UniProtKB-ARBA"/>
</dbReference>
<organism evidence="9 10">
    <name type="scientific">Aneurinibacillus thermoaerophilus</name>
    <dbReference type="NCBI Taxonomy" id="143495"/>
    <lineage>
        <taxon>Bacteria</taxon>
        <taxon>Bacillati</taxon>
        <taxon>Bacillota</taxon>
        <taxon>Bacilli</taxon>
        <taxon>Bacillales</taxon>
        <taxon>Paenibacillaceae</taxon>
        <taxon>Aneurinibacillus group</taxon>
        <taxon>Aneurinibacillus</taxon>
    </lineage>
</organism>
<keyword evidence="3" id="KW-0479">Metal-binding</keyword>
<evidence type="ECO:0000256" key="5">
    <source>
        <dbReference type="ARBA" id="ARBA00023211"/>
    </source>
</evidence>
<evidence type="ECO:0000259" key="7">
    <source>
        <dbReference type="Pfam" id="PF01321"/>
    </source>
</evidence>
<dbReference type="InterPro" id="IPR000994">
    <property type="entry name" value="Pept_M24"/>
</dbReference>
<dbReference type="Gene3D" id="3.90.230.10">
    <property type="entry name" value="Creatinase/methionine aminopeptidase superfamily"/>
    <property type="match status" value="1"/>
</dbReference>
<dbReference type="OrthoDB" id="9806388at2"/>
<dbReference type="InterPro" id="IPR000587">
    <property type="entry name" value="Creatinase_N"/>
</dbReference>
<proteinExistence type="inferred from homology"/>
<evidence type="ECO:0000256" key="3">
    <source>
        <dbReference type="ARBA" id="ARBA00022723"/>
    </source>
</evidence>
<dbReference type="InterPro" id="IPR001714">
    <property type="entry name" value="Pept_M24_MAP"/>
</dbReference>
<evidence type="ECO:0000256" key="1">
    <source>
        <dbReference type="ARBA" id="ARBA00001936"/>
    </source>
</evidence>
<evidence type="ECO:0000256" key="2">
    <source>
        <dbReference type="ARBA" id="ARBA00008766"/>
    </source>
</evidence>
<keyword evidence="11" id="KW-1185">Reference proteome</keyword>
<feature type="domain" description="Peptidase M24" evidence="6">
    <location>
        <begin position="149"/>
        <end position="351"/>
    </location>
</feature>
<dbReference type="Proteomes" id="UP000826616">
    <property type="component" value="Chromosome"/>
</dbReference>
<comment type="similarity">
    <text evidence="2">Belongs to the peptidase M24B family.</text>
</comment>
<dbReference type="SUPFAM" id="SSF55920">
    <property type="entry name" value="Creatinase/aminopeptidase"/>
    <property type="match status" value="1"/>
</dbReference>
<evidence type="ECO:0000259" key="6">
    <source>
        <dbReference type="Pfam" id="PF00557"/>
    </source>
</evidence>
<name>A0A1G7Z6X6_ANETH</name>
<dbReference type="GO" id="GO:0046872">
    <property type="term" value="F:metal ion binding"/>
    <property type="evidence" value="ECO:0007669"/>
    <property type="project" value="UniProtKB-KW"/>
</dbReference>
<keyword evidence="4" id="KW-0378">Hydrolase</keyword>